<protein>
    <submittedName>
        <fullName evidence="1">DUF2163 domain-containing protein</fullName>
    </submittedName>
</protein>
<accession>A0A6N1VA87</accession>
<dbReference type="KEGG" id="orm:HTY61_04995"/>
<evidence type="ECO:0000313" key="1">
    <source>
        <dbReference type="EMBL" id="QKV17860.1"/>
    </source>
</evidence>
<proteinExistence type="predicted"/>
<name>A0A6N1VA87_9HYPH</name>
<evidence type="ECO:0000313" key="2">
    <source>
        <dbReference type="Proteomes" id="UP000509367"/>
    </source>
</evidence>
<dbReference type="RefSeq" id="WP_175275757.1">
    <property type="nucleotide sequence ID" value="NZ_CP054836.1"/>
</dbReference>
<dbReference type="AlphaFoldDB" id="A0A6N1VA87"/>
<reference evidence="1 2" key="1">
    <citation type="submission" date="2020-06" db="EMBL/GenBank/DDBJ databases">
        <title>Oricola thermophila sp. nov. isolated from a tidal sediments.</title>
        <authorList>
            <person name="Kwon K.K."/>
            <person name="Yang S.-H."/>
            <person name="Park M.-J."/>
        </authorList>
    </citation>
    <scope>NUCLEOTIDE SEQUENCE [LARGE SCALE GENOMIC DNA]</scope>
    <source>
        <strain evidence="1 2">MEBiC13590</strain>
    </source>
</reference>
<sequence>MRNYPTAVLAMLDEGRTAIAGMIRFDLGEGPFGIIQAVSPYEWGGITYHPFPAGIISISDIPGTTGTAAQGFTITLSESSDDGLTPQVILDIESYDYRDRPVTIYDLHTHPDTGVPLGDPIAMMRGYINAISHAEEPDTGHIATIECESRAIDYSRTNGRIRSDDDQKRRNPGDRFFEHAATTGRVKVKWGKD</sequence>
<dbReference type="Proteomes" id="UP000509367">
    <property type="component" value="Chromosome"/>
</dbReference>
<gene>
    <name evidence="1" type="ORF">HTY61_04995</name>
</gene>
<dbReference type="EMBL" id="CP054836">
    <property type="protein sequence ID" value="QKV17860.1"/>
    <property type="molecule type" value="Genomic_DNA"/>
</dbReference>
<organism evidence="1 2">
    <name type="scientific">Oricola thermophila</name>
    <dbReference type="NCBI Taxonomy" id="2742145"/>
    <lineage>
        <taxon>Bacteria</taxon>
        <taxon>Pseudomonadati</taxon>
        <taxon>Pseudomonadota</taxon>
        <taxon>Alphaproteobacteria</taxon>
        <taxon>Hyphomicrobiales</taxon>
        <taxon>Ahrensiaceae</taxon>
        <taxon>Oricola</taxon>
    </lineage>
</organism>
<keyword evidence="2" id="KW-1185">Reference proteome</keyword>